<dbReference type="HOGENOM" id="CLU_1686868_0_0_1"/>
<feature type="transmembrane region" description="Helical" evidence="1">
    <location>
        <begin position="58"/>
        <end position="83"/>
    </location>
</feature>
<organism evidence="2 3">
    <name type="scientific">Jaapia argillacea MUCL 33604</name>
    <dbReference type="NCBI Taxonomy" id="933084"/>
    <lineage>
        <taxon>Eukaryota</taxon>
        <taxon>Fungi</taxon>
        <taxon>Dikarya</taxon>
        <taxon>Basidiomycota</taxon>
        <taxon>Agaricomycotina</taxon>
        <taxon>Agaricomycetes</taxon>
        <taxon>Agaricomycetidae</taxon>
        <taxon>Jaapiales</taxon>
        <taxon>Jaapiaceae</taxon>
        <taxon>Jaapia</taxon>
    </lineage>
</organism>
<dbReference type="Proteomes" id="UP000027265">
    <property type="component" value="Unassembled WGS sequence"/>
</dbReference>
<dbReference type="OrthoDB" id="3058001at2759"/>
<accession>A0A067Q2Q5</accession>
<gene>
    <name evidence="2" type="ORF">JAAARDRAFT_36351</name>
</gene>
<sequence>MNNGFSSAPNEEGLLDVLQYSNAYTHRPPPRATWYRISCILFVTGFGIPKAILGYNNWVFASVSLDLVFGVVVTILLMVAGWYELDPPKRWRWFFETDWQELYWKPCEGYIERQSPYIQQLFIGFSTLLGLWTGPYIISDPCASLLNYSSSYPSVW</sequence>
<evidence type="ECO:0000313" key="2">
    <source>
        <dbReference type="EMBL" id="KDQ56871.1"/>
    </source>
</evidence>
<proteinExistence type="predicted"/>
<feature type="transmembrane region" description="Helical" evidence="1">
    <location>
        <begin position="34"/>
        <end position="52"/>
    </location>
</feature>
<keyword evidence="1" id="KW-1133">Transmembrane helix</keyword>
<keyword evidence="3" id="KW-1185">Reference proteome</keyword>
<dbReference type="EMBL" id="KL197721">
    <property type="protein sequence ID" value="KDQ56871.1"/>
    <property type="molecule type" value="Genomic_DNA"/>
</dbReference>
<reference evidence="3" key="1">
    <citation type="journal article" date="2014" name="Proc. Natl. Acad. Sci. U.S.A.">
        <title>Extensive sampling of basidiomycete genomes demonstrates inadequacy of the white-rot/brown-rot paradigm for wood decay fungi.</title>
        <authorList>
            <person name="Riley R."/>
            <person name="Salamov A.A."/>
            <person name="Brown D.W."/>
            <person name="Nagy L.G."/>
            <person name="Floudas D."/>
            <person name="Held B.W."/>
            <person name="Levasseur A."/>
            <person name="Lombard V."/>
            <person name="Morin E."/>
            <person name="Otillar R."/>
            <person name="Lindquist E.A."/>
            <person name="Sun H."/>
            <person name="LaButti K.M."/>
            <person name="Schmutz J."/>
            <person name="Jabbour D."/>
            <person name="Luo H."/>
            <person name="Baker S.E."/>
            <person name="Pisabarro A.G."/>
            <person name="Walton J.D."/>
            <person name="Blanchette R.A."/>
            <person name="Henrissat B."/>
            <person name="Martin F."/>
            <person name="Cullen D."/>
            <person name="Hibbett D.S."/>
            <person name="Grigoriev I.V."/>
        </authorList>
    </citation>
    <scope>NUCLEOTIDE SEQUENCE [LARGE SCALE GENOMIC DNA]</scope>
    <source>
        <strain evidence="3">MUCL 33604</strain>
    </source>
</reference>
<keyword evidence="1" id="KW-0812">Transmembrane</keyword>
<protein>
    <submittedName>
        <fullName evidence="2">Uncharacterized protein</fullName>
    </submittedName>
</protein>
<dbReference type="InParanoid" id="A0A067Q2Q5"/>
<feature type="transmembrane region" description="Helical" evidence="1">
    <location>
        <begin position="121"/>
        <end position="138"/>
    </location>
</feature>
<evidence type="ECO:0000256" key="1">
    <source>
        <dbReference type="SAM" id="Phobius"/>
    </source>
</evidence>
<keyword evidence="1" id="KW-0472">Membrane</keyword>
<evidence type="ECO:0000313" key="3">
    <source>
        <dbReference type="Proteomes" id="UP000027265"/>
    </source>
</evidence>
<name>A0A067Q2Q5_9AGAM</name>
<dbReference type="AlphaFoldDB" id="A0A067Q2Q5"/>